<evidence type="ECO:0000256" key="1">
    <source>
        <dbReference type="SAM" id="MobiDB-lite"/>
    </source>
</evidence>
<name>A0ABQ4X7U0_9ASTR</name>
<evidence type="ECO:0000313" key="4">
    <source>
        <dbReference type="Proteomes" id="UP001151760"/>
    </source>
</evidence>
<comment type="caution">
    <text evidence="3">The sequence shown here is derived from an EMBL/GenBank/DDBJ whole genome shotgun (WGS) entry which is preliminary data.</text>
</comment>
<proteinExistence type="predicted"/>
<reference evidence="3" key="2">
    <citation type="submission" date="2022-01" db="EMBL/GenBank/DDBJ databases">
        <authorList>
            <person name="Yamashiro T."/>
            <person name="Shiraishi A."/>
            <person name="Satake H."/>
            <person name="Nakayama K."/>
        </authorList>
    </citation>
    <scope>NUCLEOTIDE SEQUENCE</scope>
</reference>
<feature type="domain" description="Reverse transcriptase Ty1/copia-type" evidence="2">
    <location>
        <begin position="100"/>
        <end position="157"/>
    </location>
</feature>
<feature type="region of interest" description="Disordered" evidence="1">
    <location>
        <begin position="1"/>
        <end position="24"/>
    </location>
</feature>
<organism evidence="3 4">
    <name type="scientific">Tanacetum coccineum</name>
    <dbReference type="NCBI Taxonomy" id="301880"/>
    <lineage>
        <taxon>Eukaryota</taxon>
        <taxon>Viridiplantae</taxon>
        <taxon>Streptophyta</taxon>
        <taxon>Embryophyta</taxon>
        <taxon>Tracheophyta</taxon>
        <taxon>Spermatophyta</taxon>
        <taxon>Magnoliopsida</taxon>
        <taxon>eudicotyledons</taxon>
        <taxon>Gunneridae</taxon>
        <taxon>Pentapetalae</taxon>
        <taxon>asterids</taxon>
        <taxon>campanulids</taxon>
        <taxon>Asterales</taxon>
        <taxon>Asteraceae</taxon>
        <taxon>Asteroideae</taxon>
        <taxon>Anthemideae</taxon>
        <taxon>Anthemidinae</taxon>
        <taxon>Tanacetum</taxon>
    </lineage>
</organism>
<gene>
    <name evidence="3" type="ORF">Tco_0656035</name>
</gene>
<keyword evidence="4" id="KW-1185">Reference proteome</keyword>
<accession>A0ABQ4X7U0</accession>
<dbReference type="InterPro" id="IPR013103">
    <property type="entry name" value="RVT_2"/>
</dbReference>
<sequence>MPPDKHSENGTADKEVPLSSEEQALHDELVSLMHQESIAKVHNDAQRNTFEEEKRRITLEKGKESANTPDYNNMDRSIDVSSTPTLRIHKNHPQSQIIGKSTAGEFKMSSMGELTFFLGLQVKQTTAGIFLSQDKYVKDILNKFDFRTIKPSSTPIEAHKSLGKDEDDEDVDVHLYRFQVTPKVSHMHAVKRIFRYLKHQPKLGLWYPKDSPFHLEAFADSGLRWDNHDKTSTSEDSQYLAPNYVAQLQYSVACLGPFGNAKSTAKLMAFTTWNTEIPIEQMQYHMWQADVRILYTTSAIMKCALHIRSNGSHGSKGFLCDSDSSEKPHSTYIEAAS</sequence>
<protein>
    <submittedName>
        <fullName evidence="3">Uncharacterized mitochondrial protein-like protein</fullName>
    </submittedName>
</protein>
<reference evidence="3" key="1">
    <citation type="journal article" date="2022" name="Int. J. Mol. Sci.">
        <title>Draft Genome of Tanacetum Coccineum: Genomic Comparison of Closely Related Tanacetum-Family Plants.</title>
        <authorList>
            <person name="Yamashiro T."/>
            <person name="Shiraishi A."/>
            <person name="Nakayama K."/>
            <person name="Satake H."/>
        </authorList>
    </citation>
    <scope>NUCLEOTIDE SEQUENCE</scope>
</reference>
<dbReference type="EMBL" id="BQNB010009276">
    <property type="protein sequence ID" value="GJS61251.1"/>
    <property type="molecule type" value="Genomic_DNA"/>
</dbReference>
<dbReference type="Proteomes" id="UP001151760">
    <property type="component" value="Unassembled WGS sequence"/>
</dbReference>
<feature type="compositionally biased region" description="Basic and acidic residues" evidence="1">
    <location>
        <begin position="1"/>
        <end position="16"/>
    </location>
</feature>
<dbReference type="Pfam" id="PF07727">
    <property type="entry name" value="RVT_2"/>
    <property type="match status" value="1"/>
</dbReference>
<evidence type="ECO:0000313" key="3">
    <source>
        <dbReference type="EMBL" id="GJS61251.1"/>
    </source>
</evidence>
<dbReference type="PANTHER" id="PTHR11439">
    <property type="entry name" value="GAG-POL-RELATED RETROTRANSPOSON"/>
    <property type="match status" value="1"/>
</dbReference>
<dbReference type="PANTHER" id="PTHR11439:SF495">
    <property type="entry name" value="REVERSE TRANSCRIPTASE, RNA-DEPENDENT DNA POLYMERASE-RELATED"/>
    <property type="match status" value="1"/>
</dbReference>
<evidence type="ECO:0000259" key="2">
    <source>
        <dbReference type="Pfam" id="PF07727"/>
    </source>
</evidence>